<keyword evidence="3" id="KW-1185">Reference proteome</keyword>
<gene>
    <name evidence="2" type="ORF">DFR76_106376</name>
</gene>
<evidence type="ECO:0000313" key="3">
    <source>
        <dbReference type="Proteomes" id="UP000254869"/>
    </source>
</evidence>
<protein>
    <submittedName>
        <fullName evidence="2">Uncharacterized protein</fullName>
    </submittedName>
</protein>
<dbReference type="EMBL" id="QQBC01000006">
    <property type="protein sequence ID" value="RDI65504.1"/>
    <property type="molecule type" value="Genomic_DNA"/>
</dbReference>
<comment type="caution">
    <text evidence="2">The sequence shown here is derived from an EMBL/GenBank/DDBJ whole genome shotgun (WGS) entry which is preliminary data.</text>
</comment>
<dbReference type="Proteomes" id="UP000254869">
    <property type="component" value="Unassembled WGS sequence"/>
</dbReference>
<proteinExistence type="predicted"/>
<organism evidence="2 3">
    <name type="scientific">Nocardia pseudobrasiliensis</name>
    <dbReference type="NCBI Taxonomy" id="45979"/>
    <lineage>
        <taxon>Bacteria</taxon>
        <taxon>Bacillati</taxon>
        <taxon>Actinomycetota</taxon>
        <taxon>Actinomycetes</taxon>
        <taxon>Mycobacteriales</taxon>
        <taxon>Nocardiaceae</taxon>
        <taxon>Nocardia</taxon>
    </lineage>
</organism>
<evidence type="ECO:0000256" key="1">
    <source>
        <dbReference type="SAM" id="MobiDB-lite"/>
    </source>
</evidence>
<accession>A0A370I809</accession>
<feature type="region of interest" description="Disordered" evidence="1">
    <location>
        <begin position="1"/>
        <end position="35"/>
    </location>
</feature>
<name>A0A370I809_9NOCA</name>
<dbReference type="AlphaFoldDB" id="A0A370I809"/>
<sequence length="35" mass="3722">MGHIEKVTLDQAVPHPGLGQPGMRLEADTALADPR</sequence>
<evidence type="ECO:0000313" key="2">
    <source>
        <dbReference type="EMBL" id="RDI65504.1"/>
    </source>
</evidence>
<reference evidence="2 3" key="1">
    <citation type="submission" date="2018-07" db="EMBL/GenBank/DDBJ databases">
        <title>Genomic Encyclopedia of Type Strains, Phase IV (KMG-IV): sequencing the most valuable type-strain genomes for metagenomic binning, comparative biology and taxonomic classification.</title>
        <authorList>
            <person name="Goeker M."/>
        </authorList>
    </citation>
    <scope>NUCLEOTIDE SEQUENCE [LARGE SCALE GENOMIC DNA]</scope>
    <source>
        <strain evidence="2 3">DSM 44290</strain>
    </source>
</reference>